<dbReference type="InterPro" id="IPR002020">
    <property type="entry name" value="Citrate_synthase"/>
</dbReference>
<gene>
    <name evidence="8" type="primary">gltA_1</name>
    <name evidence="8" type="ORF">A9E74_01040</name>
</gene>
<dbReference type="NCBIfam" id="NF010639">
    <property type="entry name" value="PRK14036.1"/>
    <property type="match status" value="1"/>
</dbReference>
<dbReference type="InterPro" id="IPR016143">
    <property type="entry name" value="Citrate_synth-like_sm_a-sub"/>
</dbReference>
<comment type="caution">
    <text evidence="8">The sequence shown here is derived from an EMBL/GenBank/DDBJ whole genome shotgun (WGS) entry which is preliminary data.</text>
</comment>
<comment type="pathway">
    <text evidence="1">Carbohydrate metabolism; tricarboxylic acid cycle; isocitrate from oxaloacetate: step 1/2.</text>
</comment>
<dbReference type="InterPro" id="IPR011278">
    <property type="entry name" value="2-MeCitrate/Citrate_synth_II"/>
</dbReference>
<dbReference type="PIRSF" id="PIRSF001369">
    <property type="entry name" value="Citrate_synth"/>
    <property type="match status" value="1"/>
</dbReference>
<dbReference type="InterPro" id="IPR016142">
    <property type="entry name" value="Citrate_synth-like_lrg_a-sub"/>
</dbReference>
<evidence type="ECO:0000256" key="3">
    <source>
        <dbReference type="ARBA" id="ARBA00022532"/>
    </source>
</evidence>
<evidence type="ECO:0000313" key="8">
    <source>
        <dbReference type="EMBL" id="ODN67313.1"/>
    </source>
</evidence>
<comment type="similarity">
    <text evidence="2 6">Belongs to the citrate synthase family.</text>
</comment>
<evidence type="ECO:0000256" key="4">
    <source>
        <dbReference type="ARBA" id="ARBA00022679"/>
    </source>
</evidence>
<name>A0A1E3GTE1_9GAMM</name>
<dbReference type="PATRIC" id="fig|291169.3.peg.1046"/>
<keyword evidence="4 6" id="KW-0808">Transferase</keyword>
<evidence type="ECO:0000256" key="5">
    <source>
        <dbReference type="ARBA" id="ARBA00049288"/>
    </source>
</evidence>
<keyword evidence="8" id="KW-0012">Acyltransferase</keyword>
<dbReference type="STRING" id="291169.A9E74_01040"/>
<dbReference type="UniPathway" id="UPA00223">
    <property type="reaction ID" value="UER00717"/>
</dbReference>
<dbReference type="EMBL" id="MCRI01000007">
    <property type="protein sequence ID" value="ODN67313.1"/>
    <property type="molecule type" value="Genomic_DNA"/>
</dbReference>
<dbReference type="Gene3D" id="1.10.580.10">
    <property type="entry name" value="Citrate Synthase, domain 1"/>
    <property type="match status" value="1"/>
</dbReference>
<dbReference type="AlphaFoldDB" id="A0A1E3GTE1"/>
<dbReference type="Pfam" id="PF00285">
    <property type="entry name" value="Citrate_synt"/>
    <property type="match status" value="1"/>
</dbReference>
<evidence type="ECO:0000313" key="9">
    <source>
        <dbReference type="Proteomes" id="UP000094379"/>
    </source>
</evidence>
<evidence type="ECO:0000256" key="7">
    <source>
        <dbReference type="PIRSR" id="PIRSR001369-1"/>
    </source>
</evidence>
<dbReference type="PANTHER" id="PTHR11739:SF4">
    <property type="entry name" value="CITRATE SYNTHASE, PEROXISOMAL"/>
    <property type="match status" value="1"/>
</dbReference>
<dbReference type="GO" id="GO:0005975">
    <property type="term" value="P:carbohydrate metabolic process"/>
    <property type="evidence" value="ECO:0007669"/>
    <property type="project" value="TreeGrafter"/>
</dbReference>
<protein>
    <recommendedName>
        <fullName evidence="6">Citrate synthase</fullName>
    </recommendedName>
</protein>
<feature type="active site" evidence="7">
    <location>
        <position position="322"/>
    </location>
</feature>
<dbReference type="GO" id="GO:0036440">
    <property type="term" value="F:citrate synthase activity"/>
    <property type="evidence" value="ECO:0007669"/>
    <property type="project" value="UniProtKB-EC"/>
</dbReference>
<organism evidence="8 9">
    <name type="scientific">Methylophaga muralis</name>
    <dbReference type="NCBI Taxonomy" id="291169"/>
    <lineage>
        <taxon>Bacteria</taxon>
        <taxon>Pseudomonadati</taxon>
        <taxon>Pseudomonadota</taxon>
        <taxon>Gammaproteobacteria</taxon>
        <taxon>Thiotrichales</taxon>
        <taxon>Piscirickettsiaceae</taxon>
        <taxon>Methylophaga</taxon>
    </lineage>
</organism>
<reference evidence="8 9" key="1">
    <citation type="submission" date="2016-07" db="EMBL/GenBank/DDBJ databases">
        <title>Draft Genome Sequence of Methylophaga muralis Bur 1.</title>
        <authorList>
            <person name="Vasilenko O.V."/>
            <person name="Doronina N.V."/>
            <person name="Shmareva M.N."/>
            <person name="Tarlachkov S.V."/>
            <person name="Mustakhimov I."/>
            <person name="Trotsenko Y.A."/>
        </authorList>
    </citation>
    <scope>NUCLEOTIDE SEQUENCE [LARGE SCALE GENOMIC DNA]</scope>
    <source>
        <strain evidence="8 9">Bur 1</strain>
    </source>
</reference>
<keyword evidence="3" id="KW-0816">Tricarboxylic acid cycle</keyword>
<dbReference type="NCBIfam" id="TIGR01800">
    <property type="entry name" value="cit_synth_II"/>
    <property type="match status" value="1"/>
</dbReference>
<comment type="catalytic activity">
    <reaction evidence="5">
        <text>oxaloacetate + acetyl-CoA + H2O = citrate + CoA + H(+)</text>
        <dbReference type="Rhea" id="RHEA:16845"/>
        <dbReference type="ChEBI" id="CHEBI:15377"/>
        <dbReference type="ChEBI" id="CHEBI:15378"/>
        <dbReference type="ChEBI" id="CHEBI:16452"/>
        <dbReference type="ChEBI" id="CHEBI:16947"/>
        <dbReference type="ChEBI" id="CHEBI:57287"/>
        <dbReference type="ChEBI" id="CHEBI:57288"/>
        <dbReference type="EC" id="2.3.3.16"/>
    </reaction>
</comment>
<evidence type="ECO:0000256" key="6">
    <source>
        <dbReference type="PIRNR" id="PIRNR001369"/>
    </source>
</evidence>
<dbReference type="PANTHER" id="PTHR11739">
    <property type="entry name" value="CITRATE SYNTHASE"/>
    <property type="match status" value="1"/>
</dbReference>
<dbReference type="PRINTS" id="PR00143">
    <property type="entry name" value="CITRTSNTHASE"/>
</dbReference>
<accession>A0A1E3GTE1</accession>
<evidence type="ECO:0000256" key="2">
    <source>
        <dbReference type="ARBA" id="ARBA00010566"/>
    </source>
</evidence>
<evidence type="ECO:0000256" key="1">
    <source>
        <dbReference type="ARBA" id="ARBA00004751"/>
    </source>
</evidence>
<keyword evidence="9" id="KW-1185">Reference proteome</keyword>
<sequence>MSDFLPGLEGVPATKSAISFIDGEKGILSYRGYPLETLATNSTFEETTLLLLDGELPTKAALNRFSKQLRSSYRIKYHIREMMRHFPHTGHPMDMLQTAVCSLGMFYPGTECLTDADSCKDIDYVRNMTVNIIAQMAPLVAMWEHMRQGYDPINPRDDLSVAENLLYMFTGKEPDSLMARIMDVCLILHAEHTLNASTFAALVAGSTLASPYSVISAAIGTLSGPLHGGANQRVVGMLQEIGSPDNVEAWVDKKLANKEVIWGMGHREYKVKDPRATILHKLVTKLVEERGGSLDKMFATAMKLEEVCVDRLGHKGVYPNVDFYSGILYSEMGIPEDQFTALFAVARSAGWLAHWREQISNNRIYRPTQIYVGHEQREYIPMSERKKAPKQ</sequence>
<dbReference type="InterPro" id="IPR024176">
    <property type="entry name" value="Citrate_synthase_bac-typ"/>
</dbReference>
<dbReference type="SUPFAM" id="SSF48256">
    <property type="entry name" value="Citrate synthase"/>
    <property type="match status" value="1"/>
</dbReference>
<dbReference type="GO" id="GO:0006099">
    <property type="term" value="P:tricarboxylic acid cycle"/>
    <property type="evidence" value="ECO:0007669"/>
    <property type="project" value="UniProtKB-UniPathway"/>
</dbReference>
<feature type="active site" evidence="7">
    <location>
        <position position="266"/>
    </location>
</feature>
<dbReference type="RefSeq" id="WP_069295554.1">
    <property type="nucleotide sequence ID" value="NZ_MCRI01000007.1"/>
</dbReference>
<dbReference type="Gene3D" id="1.10.230.10">
    <property type="entry name" value="Cytochrome P450-Terp, domain 2"/>
    <property type="match status" value="1"/>
</dbReference>
<dbReference type="InterPro" id="IPR036969">
    <property type="entry name" value="Citrate_synthase_sf"/>
</dbReference>
<dbReference type="GO" id="GO:0005829">
    <property type="term" value="C:cytosol"/>
    <property type="evidence" value="ECO:0007669"/>
    <property type="project" value="TreeGrafter"/>
</dbReference>
<dbReference type="Proteomes" id="UP000094379">
    <property type="component" value="Unassembled WGS sequence"/>
</dbReference>
<proteinExistence type="inferred from homology"/>